<evidence type="ECO:0000259" key="6">
    <source>
        <dbReference type="PROSITE" id="PS51935"/>
    </source>
</evidence>
<keyword evidence="3" id="KW-0378">Hydrolase</keyword>
<evidence type="ECO:0000313" key="7">
    <source>
        <dbReference type="EMBL" id="MFC6009187.1"/>
    </source>
</evidence>
<organism evidence="7 8">
    <name type="scientific">Angustibacter luteus</name>
    <dbReference type="NCBI Taxonomy" id="658456"/>
    <lineage>
        <taxon>Bacteria</taxon>
        <taxon>Bacillati</taxon>
        <taxon>Actinomycetota</taxon>
        <taxon>Actinomycetes</taxon>
        <taxon>Kineosporiales</taxon>
        <taxon>Kineosporiaceae</taxon>
    </lineage>
</organism>
<evidence type="ECO:0000256" key="1">
    <source>
        <dbReference type="ARBA" id="ARBA00007074"/>
    </source>
</evidence>
<keyword evidence="4" id="KW-0788">Thiol protease</keyword>
<evidence type="ECO:0000256" key="3">
    <source>
        <dbReference type="ARBA" id="ARBA00022801"/>
    </source>
</evidence>
<protein>
    <submittedName>
        <fullName evidence="7">C40 family peptidase</fullName>
    </submittedName>
</protein>
<evidence type="ECO:0000256" key="2">
    <source>
        <dbReference type="ARBA" id="ARBA00022670"/>
    </source>
</evidence>
<reference evidence="8" key="1">
    <citation type="journal article" date="2019" name="Int. J. Syst. Evol. Microbiol.">
        <title>The Global Catalogue of Microorganisms (GCM) 10K type strain sequencing project: providing services to taxonomists for standard genome sequencing and annotation.</title>
        <authorList>
            <consortium name="The Broad Institute Genomics Platform"/>
            <consortium name="The Broad Institute Genome Sequencing Center for Infectious Disease"/>
            <person name="Wu L."/>
            <person name="Ma J."/>
        </authorList>
    </citation>
    <scope>NUCLEOTIDE SEQUENCE [LARGE SCALE GENOMIC DNA]</scope>
    <source>
        <strain evidence="8">KACC 14249</strain>
    </source>
</reference>
<accession>A0ABW1JJZ7</accession>
<comment type="caution">
    <text evidence="7">The sequence shown here is derived from an EMBL/GenBank/DDBJ whole genome shotgun (WGS) entry which is preliminary data.</text>
</comment>
<dbReference type="EMBL" id="JBHSRD010000008">
    <property type="protein sequence ID" value="MFC6009187.1"/>
    <property type="molecule type" value="Genomic_DNA"/>
</dbReference>
<feature type="signal peptide" evidence="5">
    <location>
        <begin position="1"/>
        <end position="39"/>
    </location>
</feature>
<dbReference type="InterPro" id="IPR000064">
    <property type="entry name" value="NLP_P60_dom"/>
</dbReference>
<name>A0ABW1JJZ7_9ACTN</name>
<keyword evidence="2" id="KW-0645">Protease</keyword>
<evidence type="ECO:0000256" key="4">
    <source>
        <dbReference type="ARBA" id="ARBA00022807"/>
    </source>
</evidence>
<dbReference type="SUPFAM" id="SSF54001">
    <property type="entry name" value="Cysteine proteinases"/>
    <property type="match status" value="1"/>
</dbReference>
<feature type="domain" description="NlpC/P60" evidence="6">
    <location>
        <begin position="43"/>
        <end position="159"/>
    </location>
</feature>
<dbReference type="PROSITE" id="PS51935">
    <property type="entry name" value="NLPC_P60"/>
    <property type="match status" value="1"/>
</dbReference>
<proteinExistence type="inferred from homology"/>
<dbReference type="RefSeq" id="WP_345717713.1">
    <property type="nucleotide sequence ID" value="NZ_BAABFP010000007.1"/>
</dbReference>
<comment type="similarity">
    <text evidence="1">Belongs to the peptidase C40 family.</text>
</comment>
<feature type="chain" id="PRO_5047186285" evidence="5">
    <location>
        <begin position="40"/>
        <end position="159"/>
    </location>
</feature>
<dbReference type="Proteomes" id="UP001596189">
    <property type="component" value="Unassembled WGS sequence"/>
</dbReference>
<evidence type="ECO:0000313" key="8">
    <source>
        <dbReference type="Proteomes" id="UP001596189"/>
    </source>
</evidence>
<evidence type="ECO:0000256" key="5">
    <source>
        <dbReference type="SAM" id="SignalP"/>
    </source>
</evidence>
<sequence>MTATRRVIHPALFRLVIGAAVAVGLAIPLAALSSSSADAAVSASVGMHAVKVAATRKGARYHHGSQGPKAFDCSGLTRWSYLKVGKRLPRTAQGQWNATAHIRKTSRRAGDLVFFFHGKHVYHVAIYAGHGKVWHAPRPGKRVKKVPLWTSHVRYGRVR</sequence>
<dbReference type="PANTHER" id="PTHR47359:SF3">
    <property type="entry name" value="NLP_P60 DOMAIN-CONTAINING PROTEIN-RELATED"/>
    <property type="match status" value="1"/>
</dbReference>
<dbReference type="PANTHER" id="PTHR47359">
    <property type="entry name" value="PEPTIDOGLYCAN DL-ENDOPEPTIDASE CWLO"/>
    <property type="match status" value="1"/>
</dbReference>
<keyword evidence="5" id="KW-0732">Signal</keyword>
<dbReference type="InterPro" id="IPR038765">
    <property type="entry name" value="Papain-like_cys_pep_sf"/>
</dbReference>
<dbReference type="Pfam" id="PF00877">
    <property type="entry name" value="NLPC_P60"/>
    <property type="match status" value="1"/>
</dbReference>
<keyword evidence="8" id="KW-1185">Reference proteome</keyword>
<gene>
    <name evidence="7" type="ORF">ACFQDO_18810</name>
</gene>
<dbReference type="InterPro" id="IPR051794">
    <property type="entry name" value="PG_Endopeptidase_C40"/>
</dbReference>
<dbReference type="Gene3D" id="3.90.1720.10">
    <property type="entry name" value="endopeptidase domain like (from Nostoc punctiforme)"/>
    <property type="match status" value="1"/>
</dbReference>